<dbReference type="PANTHER" id="PTHR43520">
    <property type="entry name" value="ATP7, ISOFORM B"/>
    <property type="match status" value="1"/>
</dbReference>
<dbReference type="InterPro" id="IPR018303">
    <property type="entry name" value="ATPase_P-typ_P_site"/>
</dbReference>
<keyword evidence="19" id="KW-1185">Reference proteome</keyword>
<dbReference type="InterPro" id="IPR006121">
    <property type="entry name" value="HMA_dom"/>
</dbReference>
<keyword evidence="3" id="KW-0813">Transport</keyword>
<dbReference type="Gene3D" id="3.30.70.100">
    <property type="match status" value="3"/>
</dbReference>
<dbReference type="GO" id="GO:0005507">
    <property type="term" value="F:copper ion binding"/>
    <property type="evidence" value="ECO:0007669"/>
    <property type="project" value="InterPro"/>
</dbReference>
<dbReference type="Pfam" id="PF00702">
    <property type="entry name" value="Hydrolase"/>
    <property type="match status" value="1"/>
</dbReference>
<dbReference type="GO" id="GO:0043682">
    <property type="term" value="F:P-type divalent copper transporter activity"/>
    <property type="evidence" value="ECO:0007669"/>
    <property type="project" value="TreeGrafter"/>
</dbReference>
<comment type="similarity">
    <text evidence="2 16">Belongs to the cation transport ATPase (P-type) (TC 3.A.3) family. Type IB subfamily.</text>
</comment>
<evidence type="ECO:0000256" key="4">
    <source>
        <dbReference type="ARBA" id="ARBA00022692"/>
    </source>
</evidence>
<organism evidence="18 19">
    <name type="scientific">Babjeviella inositovora NRRL Y-12698</name>
    <dbReference type="NCBI Taxonomy" id="984486"/>
    <lineage>
        <taxon>Eukaryota</taxon>
        <taxon>Fungi</taxon>
        <taxon>Dikarya</taxon>
        <taxon>Ascomycota</taxon>
        <taxon>Saccharomycotina</taxon>
        <taxon>Pichiomycetes</taxon>
        <taxon>Serinales incertae sedis</taxon>
        <taxon>Babjeviella</taxon>
    </lineage>
</organism>
<evidence type="ECO:0000256" key="9">
    <source>
        <dbReference type="ARBA" id="ARBA00022840"/>
    </source>
</evidence>
<dbReference type="SFLD" id="SFLDG00002">
    <property type="entry name" value="C1.7:_P-type_atpase_like"/>
    <property type="match status" value="1"/>
</dbReference>
<dbReference type="EMBL" id="KV454436">
    <property type="protein sequence ID" value="ODQ78214.1"/>
    <property type="molecule type" value="Genomic_DNA"/>
</dbReference>
<feature type="transmembrane region" description="Helical" evidence="16">
    <location>
        <begin position="979"/>
        <end position="1002"/>
    </location>
</feature>
<evidence type="ECO:0000256" key="11">
    <source>
        <dbReference type="ARBA" id="ARBA00022967"/>
    </source>
</evidence>
<keyword evidence="14" id="KW-0406">Ion transport</keyword>
<feature type="transmembrane region" description="Helical" evidence="16">
    <location>
        <begin position="318"/>
        <end position="340"/>
    </location>
</feature>
<accession>A0A1E3QL70</accession>
<dbReference type="PROSITE" id="PS01047">
    <property type="entry name" value="HMA_1"/>
    <property type="match status" value="2"/>
</dbReference>
<dbReference type="SUPFAM" id="SSF55008">
    <property type="entry name" value="HMA, heavy metal-associated domain"/>
    <property type="match status" value="3"/>
</dbReference>
<evidence type="ECO:0000256" key="15">
    <source>
        <dbReference type="ARBA" id="ARBA00023136"/>
    </source>
</evidence>
<feature type="domain" description="HMA" evidence="17">
    <location>
        <begin position="1"/>
        <end position="57"/>
    </location>
</feature>
<dbReference type="NCBIfam" id="TIGR01525">
    <property type="entry name" value="ATPase-IB_hvy"/>
    <property type="match status" value="1"/>
</dbReference>
<keyword evidence="12 16" id="KW-1133">Transmembrane helix</keyword>
<dbReference type="SUPFAM" id="SSF81665">
    <property type="entry name" value="Calcium ATPase, transmembrane domain M"/>
    <property type="match status" value="1"/>
</dbReference>
<feature type="domain" description="HMA" evidence="17">
    <location>
        <begin position="154"/>
        <end position="220"/>
    </location>
</feature>
<dbReference type="Pfam" id="PF00403">
    <property type="entry name" value="HMA"/>
    <property type="match status" value="3"/>
</dbReference>
<keyword evidence="10" id="KW-0460">Magnesium</keyword>
<evidence type="ECO:0000256" key="5">
    <source>
        <dbReference type="ARBA" id="ARBA00022723"/>
    </source>
</evidence>
<dbReference type="CDD" id="cd00371">
    <property type="entry name" value="HMA"/>
    <property type="match status" value="3"/>
</dbReference>
<dbReference type="InterPro" id="IPR023214">
    <property type="entry name" value="HAD_sf"/>
</dbReference>
<keyword evidence="11" id="KW-1278">Translocase</keyword>
<dbReference type="PRINTS" id="PR00119">
    <property type="entry name" value="CATATPASE"/>
</dbReference>
<evidence type="ECO:0000256" key="6">
    <source>
        <dbReference type="ARBA" id="ARBA00022737"/>
    </source>
</evidence>
<evidence type="ECO:0000256" key="2">
    <source>
        <dbReference type="ARBA" id="ARBA00006024"/>
    </source>
</evidence>
<feature type="transmembrane region" description="Helical" evidence="16">
    <location>
        <begin position="954"/>
        <end position="973"/>
    </location>
</feature>
<evidence type="ECO:0000256" key="12">
    <source>
        <dbReference type="ARBA" id="ARBA00022989"/>
    </source>
</evidence>
<evidence type="ECO:0000256" key="8">
    <source>
        <dbReference type="ARBA" id="ARBA00022796"/>
    </source>
</evidence>
<dbReference type="GO" id="GO:0055070">
    <property type="term" value="P:copper ion homeostasis"/>
    <property type="evidence" value="ECO:0007669"/>
    <property type="project" value="TreeGrafter"/>
</dbReference>
<dbReference type="InterPro" id="IPR027256">
    <property type="entry name" value="P-typ_ATPase_IB"/>
</dbReference>
<comment type="subcellular location">
    <subcellularLocation>
        <location evidence="1">Endomembrane system</location>
        <topology evidence="1">Multi-pass membrane protein</topology>
    </subcellularLocation>
    <subcellularLocation>
        <location evidence="16">Membrane</location>
    </subcellularLocation>
</comment>
<gene>
    <name evidence="18" type="ORF">BABINDRAFT_162879</name>
</gene>
<keyword evidence="8" id="KW-0187">Copper transport</keyword>
<dbReference type="InterPro" id="IPR017969">
    <property type="entry name" value="Heavy-metal-associated_CS"/>
</dbReference>
<keyword evidence="4 16" id="KW-0812">Transmembrane</keyword>
<dbReference type="SUPFAM" id="SSF81653">
    <property type="entry name" value="Calcium ATPase, transduction domain A"/>
    <property type="match status" value="1"/>
</dbReference>
<feature type="transmembrane region" description="Helical" evidence="16">
    <location>
        <begin position="577"/>
        <end position="597"/>
    </location>
</feature>
<keyword evidence="5 16" id="KW-0479">Metal-binding</keyword>
<keyword evidence="7 16" id="KW-0547">Nucleotide-binding</keyword>
<dbReference type="InterPro" id="IPR059000">
    <property type="entry name" value="ATPase_P-type_domA"/>
</dbReference>
<dbReference type="SFLD" id="SFLDS00003">
    <property type="entry name" value="Haloacid_Dehalogenase"/>
    <property type="match status" value="1"/>
</dbReference>
<evidence type="ECO:0000256" key="1">
    <source>
        <dbReference type="ARBA" id="ARBA00004127"/>
    </source>
</evidence>
<dbReference type="NCBIfam" id="TIGR00003">
    <property type="entry name" value="copper ion binding protein"/>
    <property type="match status" value="1"/>
</dbReference>
<evidence type="ECO:0000259" key="17">
    <source>
        <dbReference type="PROSITE" id="PS50846"/>
    </source>
</evidence>
<evidence type="ECO:0000256" key="13">
    <source>
        <dbReference type="ARBA" id="ARBA00023008"/>
    </source>
</evidence>
<dbReference type="AlphaFoldDB" id="A0A1E3QL70"/>
<keyword evidence="13" id="KW-0186">Copper</keyword>
<dbReference type="OrthoDB" id="432719at2759"/>
<reference evidence="19" key="1">
    <citation type="submission" date="2016-05" db="EMBL/GenBank/DDBJ databases">
        <title>Comparative genomics of biotechnologically important yeasts.</title>
        <authorList>
            <consortium name="DOE Joint Genome Institute"/>
            <person name="Riley R."/>
            <person name="Haridas S."/>
            <person name="Wolfe K.H."/>
            <person name="Lopes M.R."/>
            <person name="Hittinger C.T."/>
            <person name="Goker M."/>
            <person name="Salamov A."/>
            <person name="Wisecaver J."/>
            <person name="Long T.M."/>
            <person name="Aerts A.L."/>
            <person name="Barry K."/>
            <person name="Choi C."/>
            <person name="Clum A."/>
            <person name="Coughlan A.Y."/>
            <person name="Deshpande S."/>
            <person name="Douglass A.P."/>
            <person name="Hanson S.J."/>
            <person name="Klenk H.-P."/>
            <person name="Labutti K."/>
            <person name="Lapidus A."/>
            <person name="Lindquist E."/>
            <person name="Lipzen A."/>
            <person name="Meier-Kolthoff J.P."/>
            <person name="Ohm R.A."/>
            <person name="Otillar R.P."/>
            <person name="Pangilinan J."/>
            <person name="Peng Y."/>
            <person name="Rokas A."/>
            <person name="Rosa C.A."/>
            <person name="Scheuner C."/>
            <person name="Sibirny A.A."/>
            <person name="Slot J.C."/>
            <person name="Stielow J.B."/>
            <person name="Sun H."/>
            <person name="Kurtzman C.P."/>
            <person name="Blackwell M."/>
            <person name="Grigoriev I.V."/>
            <person name="Jeffries T.W."/>
        </authorList>
    </citation>
    <scope>NUCLEOTIDE SEQUENCE [LARGE SCALE GENOMIC DNA]</scope>
    <source>
        <strain evidence="19">NRRL Y-12698</strain>
    </source>
</reference>
<feature type="transmembrane region" description="Helical" evidence="16">
    <location>
        <begin position="617"/>
        <end position="642"/>
    </location>
</feature>
<keyword evidence="9 16" id="KW-0067">ATP-binding</keyword>
<dbReference type="Gene3D" id="3.40.1110.10">
    <property type="entry name" value="Calcium-transporting ATPase, cytoplasmic domain N"/>
    <property type="match status" value="1"/>
</dbReference>
<dbReference type="PROSITE" id="PS00154">
    <property type="entry name" value="ATPASE_E1_E2"/>
    <property type="match status" value="1"/>
</dbReference>
<evidence type="ECO:0000313" key="19">
    <source>
        <dbReference type="Proteomes" id="UP000094336"/>
    </source>
</evidence>
<dbReference type="GO" id="GO:0016887">
    <property type="term" value="F:ATP hydrolysis activity"/>
    <property type="evidence" value="ECO:0007669"/>
    <property type="project" value="InterPro"/>
</dbReference>
<dbReference type="PANTHER" id="PTHR43520:SF8">
    <property type="entry name" value="P-TYPE CU(+) TRANSPORTER"/>
    <property type="match status" value="1"/>
</dbReference>
<feature type="domain" description="HMA" evidence="17">
    <location>
        <begin position="67"/>
        <end position="132"/>
    </location>
</feature>
<evidence type="ECO:0000256" key="14">
    <source>
        <dbReference type="ARBA" id="ARBA00023065"/>
    </source>
</evidence>
<keyword evidence="15 16" id="KW-0472">Membrane</keyword>
<dbReference type="InterPro" id="IPR008250">
    <property type="entry name" value="ATPase_P-typ_transduc_dom_A_sf"/>
</dbReference>
<evidence type="ECO:0000256" key="16">
    <source>
        <dbReference type="RuleBase" id="RU362081"/>
    </source>
</evidence>
<dbReference type="SFLD" id="SFLDF00027">
    <property type="entry name" value="p-type_atpase"/>
    <property type="match status" value="1"/>
</dbReference>
<dbReference type="InterPro" id="IPR036412">
    <property type="entry name" value="HAD-like_sf"/>
</dbReference>
<dbReference type="InterPro" id="IPR001757">
    <property type="entry name" value="P_typ_ATPase"/>
</dbReference>
<dbReference type="GO" id="GO:0012505">
    <property type="term" value="C:endomembrane system"/>
    <property type="evidence" value="ECO:0007669"/>
    <property type="project" value="UniProtKB-SubCell"/>
</dbReference>
<evidence type="ECO:0000256" key="10">
    <source>
        <dbReference type="ARBA" id="ARBA00022842"/>
    </source>
</evidence>
<feature type="transmembrane region" description="Helical" evidence="16">
    <location>
        <begin position="346"/>
        <end position="367"/>
    </location>
</feature>
<dbReference type="InterPro" id="IPR023298">
    <property type="entry name" value="ATPase_P-typ_TM_dom_sf"/>
</dbReference>
<dbReference type="GO" id="GO:0016020">
    <property type="term" value="C:membrane"/>
    <property type="evidence" value="ECO:0007669"/>
    <property type="project" value="UniProtKB-SubCell"/>
</dbReference>
<feature type="transmembrane region" description="Helical" evidence="16">
    <location>
        <begin position="246"/>
        <end position="267"/>
    </location>
</feature>
<sequence>MTCGACVASITSTLESIPSVKEASISLITETGTVKYTLPLTANQIKEAIEDCGFDCDIVETKDEDVHESTFTVEGMTCGACVSALTTRLEATEGVITANVSLLASTAVIQHGSSVLMQTLAAAISDCGYETRLVVSDKHSRSHTVSPDLFHTEKDLSLKVFGMTCASCTSSVESVVAALAGIKSIAVSLATEEAAIVYDEAVIGARNIVDAIADAGFKATLSSSLDNSAQVSLLLKIKDIQFWKAMCWKLGLMGLPVFFLDNVMHILGLNLNLQLVPGLYLETVVEFVLTTIIQFVLGRKYYMSAYKGLKHGLATMDLLVVISTTISYAFSLFSTAVSWAKQSQTPPMVLFSTSAMLFFFISIGKLLETMAKGETSTVLSQLLSLQPGTCTIVEDAVGYNSQLLTLGENAVQSPRQSLLGNSLIDDVKLGNGEASGNFLGDSSGEAASEIISAPSGPEQPDRMEFSNFRTREIPIGLIQLSDIAIVLPGSKIPADGVVVFGESEVDESLLTGESLPVVKKYGAQLIAGAVNGPHLLHMRVTASGNKTQLNQIVELVKNAQTTKAPVQKYADYIAGRFVPMVLCLAVLTLAYWTWYAYTHDVVAPETMAYMFGVNAPNGRFFSCLRLAISVVVVACPCALGLAAPTAVMVGTGVGAAHGILIKGGSVLEKVQGINTVIFDKTGTLTTGKFQVGNYRFAASLEKLAETDWWYMYGALESSSEHPVGRALMTAAKEHLQMGDDDVFDKCTMKNVETVLGIGIKASVMLHDQAYDVQIGSSRLLDSVRPKLSSDALREIVAHETATRAYMIVNRHYAGYVELIDSVKEDSADVIRYLKASGFRVAMITGDNRKSALRIAHLVGIPAPNVFAEVSPQGKALFISDLQATVGANVAFVGDGINDAPALVTADIGISISSGTDIAVDAADVVLITHGDVLLGIPAALSIARATFNRIRLNFLWAVVYNCVMLPVAMGFFLKWGVTLPPMGAAAAMALSSVSVVISSLLLKKWQPPVIEEGTAKEMEEFKDLEDPISGLRVQAGLWSRLRGAFEKRAKENSYELLTRG</sequence>
<dbReference type="RefSeq" id="XP_018983542.1">
    <property type="nucleotide sequence ID" value="XM_019129595.1"/>
</dbReference>
<dbReference type="NCBIfam" id="TIGR01494">
    <property type="entry name" value="ATPase_P-type"/>
    <property type="match status" value="1"/>
</dbReference>
<dbReference type="GO" id="GO:0005524">
    <property type="term" value="F:ATP binding"/>
    <property type="evidence" value="ECO:0007669"/>
    <property type="project" value="UniProtKB-UniRule"/>
</dbReference>
<evidence type="ECO:0000256" key="3">
    <source>
        <dbReference type="ARBA" id="ARBA00022448"/>
    </source>
</evidence>
<dbReference type="GeneID" id="30147448"/>
<evidence type="ECO:0000256" key="7">
    <source>
        <dbReference type="ARBA" id="ARBA00022741"/>
    </source>
</evidence>
<name>A0A1E3QL70_9ASCO</name>
<dbReference type="Pfam" id="PF00122">
    <property type="entry name" value="E1-E2_ATPase"/>
    <property type="match status" value="1"/>
</dbReference>
<dbReference type="PROSITE" id="PS50846">
    <property type="entry name" value="HMA_2"/>
    <property type="match status" value="3"/>
</dbReference>
<dbReference type="InterPro" id="IPR036163">
    <property type="entry name" value="HMA_dom_sf"/>
</dbReference>
<protein>
    <recommendedName>
        <fullName evidence="17">HMA domain-containing protein</fullName>
    </recommendedName>
</protein>
<dbReference type="STRING" id="984486.A0A1E3QL70"/>
<dbReference type="Gene3D" id="2.70.150.10">
    <property type="entry name" value="Calcium-transporting ATPase, cytoplasmic transduction domain A"/>
    <property type="match status" value="1"/>
</dbReference>
<dbReference type="FunFam" id="3.30.70.100:FF:000001">
    <property type="entry name" value="ATPase copper transporting beta"/>
    <property type="match status" value="3"/>
</dbReference>
<feature type="transmembrane region" description="Helical" evidence="16">
    <location>
        <begin position="279"/>
        <end position="297"/>
    </location>
</feature>
<dbReference type="InterPro" id="IPR006122">
    <property type="entry name" value="HMA_Cu_ion-bd"/>
</dbReference>
<evidence type="ECO:0000313" key="18">
    <source>
        <dbReference type="EMBL" id="ODQ78214.1"/>
    </source>
</evidence>
<dbReference type="Gene3D" id="3.40.50.1000">
    <property type="entry name" value="HAD superfamily/HAD-like"/>
    <property type="match status" value="1"/>
</dbReference>
<keyword evidence="6" id="KW-0677">Repeat</keyword>
<dbReference type="Proteomes" id="UP000094336">
    <property type="component" value="Unassembled WGS sequence"/>
</dbReference>
<proteinExistence type="inferred from homology"/>
<dbReference type="SUPFAM" id="SSF56784">
    <property type="entry name" value="HAD-like"/>
    <property type="match status" value="1"/>
</dbReference>
<dbReference type="InterPro" id="IPR023299">
    <property type="entry name" value="ATPase_P-typ_cyto_dom_N"/>
</dbReference>
<dbReference type="InterPro" id="IPR044492">
    <property type="entry name" value="P_typ_ATPase_HD_dom"/>
</dbReference>